<proteinExistence type="inferred from homology"/>
<evidence type="ECO:0000256" key="3">
    <source>
        <dbReference type="ARBA" id="ARBA00022692"/>
    </source>
</evidence>
<dbReference type="InterPro" id="IPR051014">
    <property type="entry name" value="Cation_Transport_ATPase_IB"/>
</dbReference>
<dbReference type="EC" id="7.2.2.12" evidence="8"/>
<evidence type="ECO:0000256" key="7">
    <source>
        <dbReference type="ARBA" id="ARBA00023136"/>
    </source>
</evidence>
<feature type="transmembrane region" description="Helical" evidence="10">
    <location>
        <begin position="42"/>
        <end position="62"/>
    </location>
</feature>
<evidence type="ECO:0000256" key="8">
    <source>
        <dbReference type="ARBA" id="ARBA00039097"/>
    </source>
</evidence>
<accession>A0A6M1RTY9</accession>
<evidence type="ECO:0000313" key="13">
    <source>
        <dbReference type="EMBL" id="NGO38851.1"/>
    </source>
</evidence>
<dbReference type="GO" id="GO:0016887">
    <property type="term" value="F:ATP hydrolysis activity"/>
    <property type="evidence" value="ECO:0007669"/>
    <property type="project" value="InterPro"/>
</dbReference>
<dbReference type="PRINTS" id="PR00119">
    <property type="entry name" value="CATATPASE"/>
</dbReference>
<feature type="domain" description="P-type ATPase A" evidence="12">
    <location>
        <begin position="150"/>
        <end position="250"/>
    </location>
</feature>
<comment type="catalytic activity">
    <reaction evidence="9">
        <text>Zn(2+)(in) + ATP + H2O = Zn(2+)(out) + ADP + phosphate + H(+)</text>
        <dbReference type="Rhea" id="RHEA:20621"/>
        <dbReference type="ChEBI" id="CHEBI:15377"/>
        <dbReference type="ChEBI" id="CHEBI:15378"/>
        <dbReference type="ChEBI" id="CHEBI:29105"/>
        <dbReference type="ChEBI" id="CHEBI:30616"/>
        <dbReference type="ChEBI" id="CHEBI:43474"/>
        <dbReference type="ChEBI" id="CHEBI:456216"/>
        <dbReference type="EC" id="7.2.2.12"/>
    </reaction>
</comment>
<evidence type="ECO:0000256" key="6">
    <source>
        <dbReference type="ARBA" id="ARBA00022989"/>
    </source>
</evidence>
<dbReference type="SFLD" id="SFLDG00002">
    <property type="entry name" value="C1.7:_P-type_atpase_like"/>
    <property type="match status" value="1"/>
</dbReference>
<dbReference type="InterPro" id="IPR008250">
    <property type="entry name" value="ATPase_P-typ_transduc_dom_A_sf"/>
</dbReference>
<dbReference type="SUPFAM" id="SSF81665">
    <property type="entry name" value="Calcium ATPase, transmembrane domain M"/>
    <property type="match status" value="1"/>
</dbReference>
<keyword evidence="7 10" id="KW-0472">Membrane</keyword>
<dbReference type="FunFam" id="2.70.150.10:FF:000002">
    <property type="entry name" value="Copper-transporting ATPase 1, putative"/>
    <property type="match status" value="1"/>
</dbReference>
<dbReference type="Gene3D" id="2.70.150.10">
    <property type="entry name" value="Calcium-transporting ATPase, cytoplasmic transduction domain A"/>
    <property type="match status" value="1"/>
</dbReference>
<keyword evidence="10" id="KW-1003">Cell membrane</keyword>
<dbReference type="GO" id="GO:0005524">
    <property type="term" value="F:ATP binding"/>
    <property type="evidence" value="ECO:0007669"/>
    <property type="project" value="UniProtKB-UniRule"/>
</dbReference>
<dbReference type="Proteomes" id="UP000477311">
    <property type="component" value="Unassembled WGS sequence"/>
</dbReference>
<dbReference type="NCBIfam" id="TIGR01511">
    <property type="entry name" value="ATPase-IB1_Cu"/>
    <property type="match status" value="1"/>
</dbReference>
<protein>
    <recommendedName>
        <fullName evidence="8">P-type Zn(2+) transporter</fullName>
        <ecNumber evidence="8">7.2.2.12</ecNumber>
    </recommendedName>
</protein>
<dbReference type="GO" id="GO:0016463">
    <property type="term" value="F:P-type zinc transporter activity"/>
    <property type="evidence" value="ECO:0007669"/>
    <property type="project" value="UniProtKB-EC"/>
</dbReference>
<dbReference type="InterPro" id="IPR023299">
    <property type="entry name" value="ATPase_P-typ_cyto_dom_N"/>
</dbReference>
<dbReference type="InterPro" id="IPR059000">
    <property type="entry name" value="ATPase_P-type_domA"/>
</dbReference>
<keyword evidence="10" id="KW-0067">ATP-binding</keyword>
<dbReference type="InterPro" id="IPR001757">
    <property type="entry name" value="P_typ_ATPase"/>
</dbReference>
<gene>
    <name evidence="13" type="ORF">G4L39_05505</name>
</gene>
<dbReference type="EMBL" id="JAAKYA010000032">
    <property type="protein sequence ID" value="NGO38851.1"/>
    <property type="molecule type" value="Genomic_DNA"/>
</dbReference>
<evidence type="ECO:0000256" key="4">
    <source>
        <dbReference type="ARBA" id="ARBA00022723"/>
    </source>
</evidence>
<keyword evidence="10" id="KW-0547">Nucleotide-binding</keyword>
<evidence type="ECO:0000256" key="10">
    <source>
        <dbReference type="RuleBase" id="RU362081"/>
    </source>
</evidence>
<evidence type="ECO:0000256" key="2">
    <source>
        <dbReference type="ARBA" id="ARBA00006024"/>
    </source>
</evidence>
<evidence type="ECO:0000313" key="14">
    <source>
        <dbReference type="Proteomes" id="UP000477311"/>
    </source>
</evidence>
<evidence type="ECO:0000256" key="11">
    <source>
        <dbReference type="SAM" id="MobiDB-lite"/>
    </source>
</evidence>
<keyword evidence="5" id="KW-1278">Translocase</keyword>
<dbReference type="InterPro" id="IPR044492">
    <property type="entry name" value="P_typ_ATPase_HD_dom"/>
</dbReference>
<dbReference type="PRINTS" id="PR00941">
    <property type="entry name" value="CDATPASE"/>
</dbReference>
<keyword evidence="4 10" id="KW-0479">Metal-binding</keyword>
<dbReference type="SFLD" id="SFLDS00003">
    <property type="entry name" value="Haloacid_Dehalogenase"/>
    <property type="match status" value="1"/>
</dbReference>
<feature type="transmembrane region" description="Helical" evidence="10">
    <location>
        <begin position="267"/>
        <end position="286"/>
    </location>
</feature>
<dbReference type="CDD" id="cd02079">
    <property type="entry name" value="P-type_ATPase_HM"/>
    <property type="match status" value="1"/>
</dbReference>
<organism evidence="13 14">
    <name type="scientific">Limisphaera ngatamarikiensis</name>
    <dbReference type="NCBI Taxonomy" id="1324935"/>
    <lineage>
        <taxon>Bacteria</taxon>
        <taxon>Pseudomonadati</taxon>
        <taxon>Verrucomicrobiota</taxon>
        <taxon>Verrucomicrobiia</taxon>
        <taxon>Limisphaerales</taxon>
        <taxon>Limisphaeraceae</taxon>
        <taxon>Limisphaera</taxon>
    </lineage>
</organism>
<dbReference type="NCBIfam" id="TIGR01494">
    <property type="entry name" value="ATPase_P-type"/>
    <property type="match status" value="1"/>
</dbReference>
<dbReference type="GO" id="GO:0005886">
    <property type="term" value="C:plasma membrane"/>
    <property type="evidence" value="ECO:0007669"/>
    <property type="project" value="UniProtKB-SubCell"/>
</dbReference>
<dbReference type="Pfam" id="PF00702">
    <property type="entry name" value="Hydrolase"/>
    <property type="match status" value="1"/>
</dbReference>
<dbReference type="SUPFAM" id="SSF81653">
    <property type="entry name" value="Calcium ATPase, transduction domain A"/>
    <property type="match status" value="1"/>
</dbReference>
<keyword evidence="14" id="KW-1185">Reference proteome</keyword>
<dbReference type="PROSITE" id="PS00154">
    <property type="entry name" value="ATPASE_E1_E2"/>
    <property type="match status" value="1"/>
</dbReference>
<dbReference type="Gene3D" id="3.40.50.1000">
    <property type="entry name" value="HAD superfamily/HAD-like"/>
    <property type="match status" value="1"/>
</dbReference>
<comment type="caution">
    <text evidence="13">The sequence shown here is derived from an EMBL/GenBank/DDBJ whole genome shotgun (WGS) entry which is preliminary data.</text>
</comment>
<dbReference type="InterPro" id="IPR023214">
    <property type="entry name" value="HAD_sf"/>
</dbReference>
<dbReference type="InterPro" id="IPR023298">
    <property type="entry name" value="ATPase_P-typ_TM_dom_sf"/>
</dbReference>
<feature type="transmembrane region" description="Helical" evidence="10">
    <location>
        <begin position="602"/>
        <end position="621"/>
    </location>
</feature>
<feature type="region of interest" description="Disordered" evidence="11">
    <location>
        <begin position="1"/>
        <end position="25"/>
    </location>
</feature>
<dbReference type="GO" id="GO:0046872">
    <property type="term" value="F:metal ion binding"/>
    <property type="evidence" value="ECO:0007669"/>
    <property type="project" value="UniProtKB-KW"/>
</dbReference>
<dbReference type="InterPro" id="IPR018303">
    <property type="entry name" value="ATPase_P-typ_P_site"/>
</dbReference>
<dbReference type="PANTHER" id="PTHR48085">
    <property type="entry name" value="CADMIUM/ZINC-TRANSPORTING ATPASE HMA2-RELATED"/>
    <property type="match status" value="1"/>
</dbReference>
<name>A0A6M1RTY9_9BACT</name>
<evidence type="ECO:0000256" key="9">
    <source>
        <dbReference type="ARBA" id="ARBA00047308"/>
    </source>
</evidence>
<feature type="compositionally biased region" description="Basic and acidic residues" evidence="11">
    <location>
        <begin position="8"/>
        <end position="25"/>
    </location>
</feature>
<dbReference type="InterPro" id="IPR036412">
    <property type="entry name" value="HAD-like_sf"/>
</dbReference>
<dbReference type="SUPFAM" id="SSF56784">
    <property type="entry name" value="HAD-like"/>
    <property type="match status" value="1"/>
</dbReference>
<dbReference type="AlphaFoldDB" id="A0A6M1RTY9"/>
<dbReference type="RefSeq" id="WP_165106544.1">
    <property type="nucleotide sequence ID" value="NZ_JAAKYA010000032.1"/>
</dbReference>
<comment type="subcellular location">
    <subcellularLocation>
        <location evidence="10">Cell membrane</location>
    </subcellularLocation>
    <subcellularLocation>
        <location evidence="1">Membrane</location>
    </subcellularLocation>
</comment>
<dbReference type="InterPro" id="IPR027256">
    <property type="entry name" value="P-typ_ATPase_IB"/>
</dbReference>
<evidence type="ECO:0000256" key="5">
    <source>
        <dbReference type="ARBA" id="ARBA00022967"/>
    </source>
</evidence>
<dbReference type="PANTHER" id="PTHR48085:SF5">
    <property type="entry name" value="CADMIUM_ZINC-TRANSPORTING ATPASE HMA4-RELATED"/>
    <property type="match status" value="1"/>
</dbReference>
<reference evidence="13 14" key="1">
    <citation type="submission" date="2020-02" db="EMBL/GenBank/DDBJ databases">
        <title>Draft genome sequence of Limisphaera ngatamarikiensis NGM72.4T, a thermophilic Verrucomicrobia grouped in subdivision 3.</title>
        <authorList>
            <person name="Carere C.R."/>
            <person name="Steen J."/>
            <person name="Hugenholtz P."/>
            <person name="Stott M.B."/>
        </authorList>
    </citation>
    <scope>NUCLEOTIDE SEQUENCE [LARGE SCALE GENOMIC DNA]</scope>
    <source>
        <strain evidence="13 14">NGM72.4</strain>
    </source>
</reference>
<dbReference type="Gene3D" id="3.40.1110.10">
    <property type="entry name" value="Calcium-transporting ATPase, cytoplasmic domain N"/>
    <property type="match status" value="1"/>
</dbReference>
<evidence type="ECO:0000256" key="1">
    <source>
        <dbReference type="ARBA" id="ARBA00004370"/>
    </source>
</evidence>
<feature type="transmembrane region" description="Helical" evidence="10">
    <location>
        <begin position="68"/>
        <end position="89"/>
    </location>
</feature>
<sequence length="683" mass="72917">MQVTSLWSRREPPEGHPAHGHEHEHGPGCACGEYHEHTPVKLWQTLIGLVFVINAFVVDWLFDQSHAVASASGMIGAIILGYPILVTAVRDLRAGRLSINELVAIAVLAAFASGDYKTAGVVAFFMLLGEIIETRTAEGARASIESLIRLTPTKARRIRPDGTEEEVPASELAVGDIIRIRPGDNVPADGVIVKGQGSFNQATITGESLPVDKKPGDEVFAGTQNLTGVLEVRVTRAGTDTTLGRVRELILAAEKTKLPIMKIVDQYMGFYTPLVLLIGALVWAFTRDLDRVIAVFIVACPCAFILATPTAMVAALSAAARLGILIKNVADIELAAKINAFIFDKTGTLTTGQLAVSRLAPAEGVKPAELLRLAASAEKYSNHPTARALNQLAAEVNVPLVEPQDFSETPGRGVRARVGEDVVLVGRAQWLREQGIDGESLGAVDLDEAEGWSLVFVARNGRCIGWIGLQDQIRPEAAPALAELKEAGVRRIAMISGDRTPVAARVAREIGCEEVRGDCLPQDKVEFVREVRSKGYRVAVVGDGVNDAPALAAGDMGIAMGAAGSEVAIHSATIALMNNDLRRLPFLVKLSRSTRLVINQNFLFGVFFIIAGLTAAAFGYLNPIVAAILHNVGSLIVVFNSARLVRKGEELEPFQPQAEQAPRPPTPGREEVAPETVPAVGPA</sequence>
<dbReference type="NCBIfam" id="TIGR01525">
    <property type="entry name" value="ATPase-IB_hvy"/>
    <property type="match status" value="1"/>
</dbReference>
<evidence type="ECO:0000259" key="12">
    <source>
        <dbReference type="Pfam" id="PF00122"/>
    </source>
</evidence>
<dbReference type="Pfam" id="PF00122">
    <property type="entry name" value="E1-E2_ATPase"/>
    <property type="match status" value="1"/>
</dbReference>
<keyword evidence="3 10" id="KW-0812">Transmembrane</keyword>
<comment type="similarity">
    <text evidence="2 10">Belongs to the cation transport ATPase (P-type) (TC 3.A.3) family. Type IB subfamily.</text>
</comment>
<dbReference type="SFLD" id="SFLDF00027">
    <property type="entry name" value="p-type_atpase"/>
    <property type="match status" value="1"/>
</dbReference>
<feature type="region of interest" description="Disordered" evidence="11">
    <location>
        <begin position="650"/>
        <end position="683"/>
    </location>
</feature>
<keyword evidence="6 10" id="KW-1133">Transmembrane helix</keyword>
<feature type="transmembrane region" description="Helical" evidence="10">
    <location>
        <begin position="292"/>
        <end position="318"/>
    </location>
</feature>